<comment type="function">
    <text evidence="9">Acts as a component of the essential kinetochore-associated NDC80 complex, which is required for chromosome segregation and spindle checkpoint activity.</text>
</comment>
<dbReference type="GO" id="GO:0051301">
    <property type="term" value="P:cell division"/>
    <property type="evidence" value="ECO:0007669"/>
    <property type="project" value="UniProtKB-UniRule"/>
</dbReference>
<dbReference type="PANTHER" id="PTHR14281:SF0">
    <property type="entry name" value="KINETOCHORE PROTEIN SPC25"/>
    <property type="match status" value="1"/>
</dbReference>
<evidence type="ECO:0000313" key="12">
    <source>
        <dbReference type="EMBL" id="RCI01705.1"/>
    </source>
</evidence>
<evidence type="ECO:0000256" key="7">
    <source>
        <dbReference type="ARBA" id="ARBA00023306"/>
    </source>
</evidence>
<evidence type="ECO:0000259" key="11">
    <source>
        <dbReference type="Pfam" id="PF08234"/>
    </source>
</evidence>
<keyword evidence="2 9" id="KW-0158">Chromosome</keyword>
<evidence type="ECO:0000256" key="5">
    <source>
        <dbReference type="ARBA" id="ARBA00022838"/>
    </source>
</evidence>
<keyword evidence="5 9" id="KW-0995">Kinetochore</keyword>
<keyword evidence="9" id="KW-0539">Nucleus</keyword>
<keyword evidence="6 10" id="KW-0175">Coiled coil</keyword>
<dbReference type="Pfam" id="PF08234">
    <property type="entry name" value="Spindle_Spc25"/>
    <property type="match status" value="1"/>
</dbReference>
<accession>A0A367KHJ7</accession>
<dbReference type="OrthoDB" id="6353017at2759"/>
<dbReference type="InterPro" id="IPR045143">
    <property type="entry name" value="Spc25"/>
</dbReference>
<evidence type="ECO:0000256" key="8">
    <source>
        <dbReference type="ARBA" id="ARBA00023328"/>
    </source>
</evidence>
<gene>
    <name evidence="12" type="ORF">CU098_011734</name>
</gene>
<keyword evidence="4 9" id="KW-0498">Mitosis</keyword>
<dbReference type="PANTHER" id="PTHR14281">
    <property type="entry name" value="KINETOCHORE PROTEIN SPC25-RELATED"/>
    <property type="match status" value="1"/>
</dbReference>
<keyword evidence="3 9" id="KW-0132">Cell division</keyword>
<evidence type="ECO:0000256" key="3">
    <source>
        <dbReference type="ARBA" id="ARBA00022618"/>
    </source>
</evidence>
<dbReference type="GO" id="GO:0031262">
    <property type="term" value="C:Ndc80 complex"/>
    <property type="evidence" value="ECO:0007669"/>
    <property type="project" value="InterPro"/>
</dbReference>
<organism evidence="12 13">
    <name type="scientific">Rhizopus stolonifer</name>
    <name type="common">Rhizopus nigricans</name>
    <dbReference type="NCBI Taxonomy" id="4846"/>
    <lineage>
        <taxon>Eukaryota</taxon>
        <taxon>Fungi</taxon>
        <taxon>Fungi incertae sedis</taxon>
        <taxon>Mucoromycota</taxon>
        <taxon>Mucoromycotina</taxon>
        <taxon>Mucoromycetes</taxon>
        <taxon>Mucorales</taxon>
        <taxon>Mucorineae</taxon>
        <taxon>Rhizopodaceae</taxon>
        <taxon>Rhizopus</taxon>
    </lineage>
</organism>
<dbReference type="GO" id="GO:0007059">
    <property type="term" value="P:chromosome segregation"/>
    <property type="evidence" value="ECO:0007669"/>
    <property type="project" value="InterPro"/>
</dbReference>
<keyword evidence="7 9" id="KW-0131">Cell cycle</keyword>
<evidence type="ECO:0000313" key="13">
    <source>
        <dbReference type="Proteomes" id="UP000253551"/>
    </source>
</evidence>
<protein>
    <recommendedName>
        <fullName evidence="9">Kinetochore protein SPC25</fullName>
    </recommendedName>
</protein>
<dbReference type="Proteomes" id="UP000253551">
    <property type="component" value="Unassembled WGS sequence"/>
</dbReference>
<evidence type="ECO:0000256" key="10">
    <source>
        <dbReference type="SAM" id="Coils"/>
    </source>
</evidence>
<feature type="coiled-coil region" evidence="10">
    <location>
        <begin position="38"/>
        <end position="119"/>
    </location>
</feature>
<keyword evidence="13" id="KW-1185">Reference proteome</keyword>
<feature type="domain" description="Chromosome segregation protein Spc25 C-terminal" evidence="11">
    <location>
        <begin position="154"/>
        <end position="220"/>
    </location>
</feature>
<evidence type="ECO:0000256" key="4">
    <source>
        <dbReference type="ARBA" id="ARBA00022776"/>
    </source>
</evidence>
<comment type="similarity">
    <text evidence="1 9">Belongs to the SPC25 family.</text>
</comment>
<dbReference type="CDD" id="cd23784">
    <property type="entry name" value="RWD_Spc25"/>
    <property type="match status" value="1"/>
</dbReference>
<keyword evidence="8 9" id="KW-0137">Centromere</keyword>
<comment type="subcellular location">
    <subcellularLocation>
        <location evidence="9">Nucleus</location>
    </subcellularLocation>
    <subcellularLocation>
        <location evidence="9">Chromosome</location>
        <location evidence="9">Centromere</location>
        <location evidence="9">Kinetochore</location>
    </subcellularLocation>
</comment>
<dbReference type="AlphaFoldDB" id="A0A367KHJ7"/>
<dbReference type="GO" id="GO:0005634">
    <property type="term" value="C:nucleus"/>
    <property type="evidence" value="ECO:0007669"/>
    <property type="project" value="UniProtKB-SubCell"/>
</dbReference>
<comment type="caution">
    <text evidence="12">The sequence shown here is derived from an EMBL/GenBank/DDBJ whole genome shotgun (WGS) entry which is preliminary data.</text>
</comment>
<evidence type="ECO:0000256" key="6">
    <source>
        <dbReference type="ARBA" id="ARBA00023054"/>
    </source>
</evidence>
<reference evidence="12 13" key="1">
    <citation type="journal article" date="2018" name="G3 (Bethesda)">
        <title>Phylogenetic and Phylogenomic Definition of Rhizopus Species.</title>
        <authorList>
            <person name="Gryganskyi A.P."/>
            <person name="Golan J."/>
            <person name="Dolatabadi S."/>
            <person name="Mondo S."/>
            <person name="Robb S."/>
            <person name="Idnurm A."/>
            <person name="Muszewska A."/>
            <person name="Steczkiewicz K."/>
            <person name="Masonjones S."/>
            <person name="Liao H.L."/>
            <person name="Gajdeczka M.T."/>
            <person name="Anike F."/>
            <person name="Vuek A."/>
            <person name="Anishchenko I.M."/>
            <person name="Voigt K."/>
            <person name="de Hoog G.S."/>
            <person name="Smith M.E."/>
            <person name="Heitman J."/>
            <person name="Vilgalys R."/>
            <person name="Stajich J.E."/>
        </authorList>
    </citation>
    <scope>NUCLEOTIDE SEQUENCE [LARGE SCALE GENOMIC DNA]</scope>
    <source>
        <strain evidence="12 13">LSU 92-RS-03</strain>
    </source>
</reference>
<dbReference type="InterPro" id="IPR013255">
    <property type="entry name" value="Spc25_C"/>
</dbReference>
<dbReference type="Gene3D" id="3.30.457.50">
    <property type="entry name" value="Chromosome segregation protein Spc25"/>
    <property type="match status" value="1"/>
</dbReference>
<evidence type="ECO:0000256" key="2">
    <source>
        <dbReference type="ARBA" id="ARBA00022454"/>
    </source>
</evidence>
<comment type="subunit">
    <text evidence="9">Component of the NDC80 complex.</text>
</comment>
<evidence type="ECO:0000256" key="1">
    <source>
        <dbReference type="ARBA" id="ARBA00006379"/>
    </source>
</evidence>
<proteinExistence type="inferred from homology"/>
<name>A0A367KHJ7_RHIST</name>
<sequence length="227" mass="27258">MSEINKPTIEELETMSSRFIESVTRQLNEIRQNSSKNVKNFEKNREAFLKKEKELKDEIEKTKANITNNEQMLRDTEDLSILQRLEQLKQQYEDRETQLKKKTAKRDQLKETFMEKKMEIEYRINESEGRSKKALRELEACMFYTQLQIMPLPDESIKFIYLKISQKLPEKEYSFVLHISETRVYSVRDCTPDMPFMSNQIVELNATRDLYMFLITTRFHLQKMANN</sequence>
<dbReference type="EMBL" id="PJQM01001702">
    <property type="protein sequence ID" value="RCI01705.1"/>
    <property type="molecule type" value="Genomic_DNA"/>
</dbReference>
<dbReference type="STRING" id="4846.A0A367KHJ7"/>
<evidence type="ECO:0000256" key="9">
    <source>
        <dbReference type="RuleBase" id="RU367150"/>
    </source>
</evidence>